<dbReference type="OrthoDB" id="9804725at2"/>
<dbReference type="EMBL" id="FSRK01000002">
    <property type="protein sequence ID" value="SIO35327.1"/>
    <property type="molecule type" value="Genomic_DNA"/>
</dbReference>
<organism evidence="1 2">
    <name type="scientific">Epilithonimonas zeae</name>
    <dbReference type="NCBI Taxonomy" id="1416779"/>
    <lineage>
        <taxon>Bacteria</taxon>
        <taxon>Pseudomonadati</taxon>
        <taxon>Bacteroidota</taxon>
        <taxon>Flavobacteriia</taxon>
        <taxon>Flavobacteriales</taxon>
        <taxon>Weeksellaceae</taxon>
        <taxon>Chryseobacterium group</taxon>
        <taxon>Epilithonimonas</taxon>
    </lineage>
</organism>
<evidence type="ECO:0000313" key="2">
    <source>
        <dbReference type="Proteomes" id="UP000185207"/>
    </source>
</evidence>
<keyword evidence="2" id="KW-1185">Reference proteome</keyword>
<evidence type="ECO:0000313" key="1">
    <source>
        <dbReference type="EMBL" id="SIO35327.1"/>
    </source>
</evidence>
<sequence>MKKKFITYGSNAFVHSAKRIIEEAKSLNIFDATQRYDYKDLPLSIQSSPLFLDKKKGGFWIWKAYVIYDSLSKLKDGDLLVYSDSGCELKNPDGWKAELEILNHKNAIFYQYSENRNYAFSKFNPAFNDSPKLKYWMKKNLQETFQPIFDNETWLEKNKLMAGFIIVKKTPDTMMLIKQWLDVMILRPDLVADPLLFEKQSSEFSSHRHDQSVLSIIVRYYEDKINILVKDELSEGDYPDQILKASRRLDYVPDNKLKSQLKKLYYRIKK</sequence>
<accession>A0A1N6ITJ7</accession>
<reference evidence="2" key="1">
    <citation type="submission" date="2016-11" db="EMBL/GenBank/DDBJ databases">
        <authorList>
            <person name="Varghese N."/>
            <person name="Submissions S."/>
        </authorList>
    </citation>
    <scope>NUCLEOTIDE SEQUENCE [LARGE SCALE GENOMIC DNA]</scope>
    <source>
        <strain evidence="2">DSM 27623</strain>
    </source>
</reference>
<dbReference type="Proteomes" id="UP000185207">
    <property type="component" value="Unassembled WGS sequence"/>
</dbReference>
<dbReference type="STRING" id="1416779.SAMN05444409_2985"/>
<name>A0A1N6ITJ7_9FLAO</name>
<dbReference type="AlphaFoldDB" id="A0A1N6ITJ7"/>
<gene>
    <name evidence="1" type="ORF">SAMN05444409_2985</name>
</gene>
<proteinExistence type="predicted"/>
<protein>
    <submittedName>
        <fullName evidence="1">Uncharacterized protein</fullName>
    </submittedName>
</protein>
<dbReference type="RefSeq" id="WP_074236120.1">
    <property type="nucleotide sequence ID" value="NZ_FSRK01000002.1"/>
</dbReference>